<comment type="caution">
    <text evidence="2">The sequence shown here is derived from an EMBL/GenBank/DDBJ whole genome shotgun (WGS) entry which is preliminary data.</text>
</comment>
<organism evidence="2 3">
    <name type="scientific">Halococcus hamelinensis 100A6</name>
    <dbReference type="NCBI Taxonomy" id="1132509"/>
    <lineage>
        <taxon>Archaea</taxon>
        <taxon>Methanobacteriati</taxon>
        <taxon>Methanobacteriota</taxon>
        <taxon>Stenosarchaea group</taxon>
        <taxon>Halobacteria</taxon>
        <taxon>Halobacteriales</taxon>
        <taxon>Halococcaceae</taxon>
        <taxon>Halococcus</taxon>
    </lineage>
</organism>
<evidence type="ECO:0000313" key="3">
    <source>
        <dbReference type="Proteomes" id="UP000011566"/>
    </source>
</evidence>
<dbReference type="AlphaFoldDB" id="M0M2K0"/>
<evidence type="ECO:0000313" key="2">
    <source>
        <dbReference type="EMBL" id="EMA38839.1"/>
    </source>
</evidence>
<protein>
    <submittedName>
        <fullName evidence="2">Polysaccharide pyruvyl transferase CsaB</fullName>
    </submittedName>
</protein>
<reference evidence="2 3" key="1">
    <citation type="journal article" date="2014" name="PLoS Genet.">
        <title>Phylogenetically driven sequencing of extremely halophilic archaea reveals strategies for static and dynamic osmo-response.</title>
        <authorList>
            <person name="Becker E.A."/>
            <person name="Seitzer P.M."/>
            <person name="Tritt A."/>
            <person name="Larsen D."/>
            <person name="Krusor M."/>
            <person name="Yao A.I."/>
            <person name="Wu D."/>
            <person name="Madern D."/>
            <person name="Eisen J.A."/>
            <person name="Darling A.E."/>
            <person name="Facciotti M.T."/>
        </authorList>
    </citation>
    <scope>NUCLEOTIDE SEQUENCE [LARGE SCALE GENOMIC DNA]</scope>
    <source>
        <strain evidence="2 3">100A6</strain>
    </source>
</reference>
<dbReference type="PATRIC" id="fig|1132509.6.peg.1912"/>
<name>M0M2K0_9EURY</name>
<evidence type="ECO:0000259" key="1">
    <source>
        <dbReference type="Pfam" id="PF04230"/>
    </source>
</evidence>
<dbReference type="GO" id="GO:0016740">
    <property type="term" value="F:transferase activity"/>
    <property type="evidence" value="ECO:0007669"/>
    <property type="project" value="UniProtKB-KW"/>
</dbReference>
<gene>
    <name evidence="2" type="ORF">C447_08453</name>
</gene>
<keyword evidence="2" id="KW-0808">Transferase</keyword>
<sequence length="150" mass="17781">MTEYFGYESSLDLVEAREQYLENIERLCNQVKNPIYIPFHKRDENFARKNLDIDILPYEFSDKKTLRRVSAVEKMICMRYHSLVFAIICNKPLLPIAYEPKVSELAERVDVSSYLPHKHIPAEFEYPDNILELKKSSMENFELLSDYCSF</sequence>
<dbReference type="eggNOG" id="arCOG04826">
    <property type="taxonomic scope" value="Archaea"/>
</dbReference>
<dbReference type="Proteomes" id="UP000011566">
    <property type="component" value="Unassembled WGS sequence"/>
</dbReference>
<proteinExistence type="predicted"/>
<feature type="domain" description="Polysaccharide pyruvyl transferase" evidence="1">
    <location>
        <begin position="18"/>
        <end position="99"/>
    </location>
</feature>
<dbReference type="InterPro" id="IPR007345">
    <property type="entry name" value="Polysacch_pyruvyl_Trfase"/>
</dbReference>
<dbReference type="Pfam" id="PF04230">
    <property type="entry name" value="PS_pyruv_trans"/>
    <property type="match status" value="1"/>
</dbReference>
<dbReference type="EMBL" id="AOMB01000023">
    <property type="protein sequence ID" value="EMA38839.1"/>
    <property type="molecule type" value="Genomic_DNA"/>
</dbReference>
<accession>M0M2K0</accession>
<keyword evidence="3" id="KW-1185">Reference proteome</keyword>